<dbReference type="RefSeq" id="WP_124093299.1">
    <property type="nucleotide sequence ID" value="NZ_CBCRYA010000026.1"/>
</dbReference>
<dbReference type="InterPro" id="IPR002035">
    <property type="entry name" value="VWF_A"/>
</dbReference>
<name>A0A3P5XEF4_9MICC</name>
<evidence type="ECO:0000256" key="1">
    <source>
        <dbReference type="SAM" id="Phobius"/>
    </source>
</evidence>
<proteinExistence type="predicted"/>
<feature type="transmembrane region" description="Helical" evidence="1">
    <location>
        <begin position="40"/>
        <end position="59"/>
    </location>
</feature>
<dbReference type="SMART" id="SM00327">
    <property type="entry name" value="VWA"/>
    <property type="match status" value="1"/>
</dbReference>
<evidence type="ECO:0000259" key="2">
    <source>
        <dbReference type="SMART" id="SM00327"/>
    </source>
</evidence>
<organism evidence="3 4">
    <name type="scientific">Arthrobacter ulcerisalmonis</name>
    <dbReference type="NCBI Taxonomy" id="2483813"/>
    <lineage>
        <taxon>Bacteria</taxon>
        <taxon>Bacillati</taxon>
        <taxon>Actinomycetota</taxon>
        <taxon>Actinomycetes</taxon>
        <taxon>Micrococcales</taxon>
        <taxon>Micrococcaceae</taxon>
        <taxon>Arthrobacter</taxon>
    </lineage>
</organism>
<dbReference type="AlphaFoldDB" id="A0A3P5XEF4"/>
<reference evidence="3 4" key="1">
    <citation type="submission" date="2018-11" db="EMBL/GenBank/DDBJ databases">
        <authorList>
            <person name="Criscuolo A."/>
        </authorList>
    </citation>
    <scope>NUCLEOTIDE SEQUENCE [LARGE SCALE GENOMIC DNA]</scope>
    <source>
        <strain evidence="3">AT11b</strain>
    </source>
</reference>
<dbReference type="InterPro" id="IPR036465">
    <property type="entry name" value="vWFA_dom_sf"/>
</dbReference>
<feature type="transmembrane region" description="Helical" evidence="1">
    <location>
        <begin position="6"/>
        <end position="28"/>
    </location>
</feature>
<dbReference type="SUPFAM" id="SSF53300">
    <property type="entry name" value="vWA-like"/>
    <property type="match status" value="1"/>
</dbReference>
<keyword evidence="1" id="KW-0812">Transmembrane</keyword>
<keyword evidence="1" id="KW-0472">Membrane</keyword>
<sequence length="341" mass="35680">MSILPILPWWLLLPLLLITVGLIGWQVARVRTVPGVRRTWLLRGVMVLLVFAAAFRPGIGAGEMAAARAADVDVFLLVDTTSSIAAEDYGADQPRLAGVRKDLAALAAELAGARFSLIAFDADATVRLPLTTDAGALATAAEVLVPEVTDYARGSSITAAGPVLTERLRVAHDRHPERLRYVFYFGDGEQTSATRAGALGVDAGLVDGGAVLGYGTSDGGRMREYAGGSAGETAGSYIQDRSAGSEGDAISRLDESALRTIAAELGVPYVHRSSDDPPAPLLSDAQPAAMTVESVTGADQPVRSDLAWLLALAAFGLGLRELVGVTRRLHDTKGEPVEGQP</sequence>
<dbReference type="OrthoDB" id="9814325at2"/>
<dbReference type="Proteomes" id="UP000280861">
    <property type="component" value="Unassembled WGS sequence"/>
</dbReference>
<keyword evidence="1" id="KW-1133">Transmembrane helix</keyword>
<keyword evidence="4" id="KW-1185">Reference proteome</keyword>
<feature type="domain" description="VWFA" evidence="2">
    <location>
        <begin position="71"/>
        <end position="243"/>
    </location>
</feature>
<dbReference type="EMBL" id="UXAU01000042">
    <property type="protein sequence ID" value="VDC33097.1"/>
    <property type="molecule type" value="Genomic_DNA"/>
</dbReference>
<accession>A0A3P5XEF4</accession>
<protein>
    <recommendedName>
        <fullName evidence="2">VWFA domain-containing protein</fullName>
    </recommendedName>
</protein>
<evidence type="ECO:0000313" key="4">
    <source>
        <dbReference type="Proteomes" id="UP000280861"/>
    </source>
</evidence>
<gene>
    <name evidence="3" type="ORF">PSET11_03223</name>
</gene>
<evidence type="ECO:0000313" key="3">
    <source>
        <dbReference type="EMBL" id="VDC33097.1"/>
    </source>
</evidence>
<dbReference type="Gene3D" id="3.40.50.410">
    <property type="entry name" value="von Willebrand factor, type A domain"/>
    <property type="match status" value="1"/>
</dbReference>
<dbReference type="Pfam" id="PF13519">
    <property type="entry name" value="VWA_2"/>
    <property type="match status" value="1"/>
</dbReference>